<evidence type="ECO:0000313" key="8">
    <source>
        <dbReference type="Proteomes" id="UP000076476"/>
    </source>
</evidence>
<dbReference type="PANTHER" id="PTHR30419">
    <property type="entry name" value="HTH-TYPE TRANSCRIPTIONAL REGULATOR YBHD"/>
    <property type="match status" value="1"/>
</dbReference>
<evidence type="ECO:0000259" key="5">
    <source>
        <dbReference type="PROSITE" id="PS50931"/>
    </source>
</evidence>
<dbReference type="PRINTS" id="PR00039">
    <property type="entry name" value="HTHLYSR"/>
</dbReference>
<reference evidence="6 9" key="2">
    <citation type="submission" date="2016-10" db="EMBL/GenBank/DDBJ databases">
        <title>The whole genome sequencing and assembly of Aeribacillus pallidus KCTC3564 strain.</title>
        <authorList>
            <person name="Lee Y.-J."/>
            <person name="Park M.-K."/>
            <person name="Yi H."/>
            <person name="Bahn Y.-S."/>
            <person name="Kim J.F."/>
            <person name="Lee D.-W."/>
        </authorList>
    </citation>
    <scope>NUCLEOTIDE SEQUENCE [LARGE SCALE GENOMIC DNA]</scope>
    <source>
        <strain evidence="6 9">KCTC3564</strain>
    </source>
</reference>
<dbReference type="PROSITE" id="PS50931">
    <property type="entry name" value="HTH_LYSR"/>
    <property type="match status" value="1"/>
</dbReference>
<dbReference type="InterPro" id="IPR005119">
    <property type="entry name" value="LysR_subst-bd"/>
</dbReference>
<dbReference type="Proteomes" id="UP000214606">
    <property type="component" value="Chromosome"/>
</dbReference>
<accession>A0A164BM65</accession>
<gene>
    <name evidence="6" type="ORF">AP3564_08140</name>
    <name evidence="7" type="ORF">AZI98_15910</name>
</gene>
<dbReference type="Pfam" id="PF03466">
    <property type="entry name" value="LysR_substrate"/>
    <property type="match status" value="1"/>
</dbReference>
<name>A0A165WME6_9BACI</name>
<keyword evidence="8" id="KW-1185">Reference proteome</keyword>
<dbReference type="PANTHER" id="PTHR30419:SF8">
    <property type="entry name" value="NITROGEN ASSIMILATION TRANSCRIPTIONAL ACTIVATOR-RELATED"/>
    <property type="match status" value="1"/>
</dbReference>
<dbReference type="GO" id="GO:0003700">
    <property type="term" value="F:DNA-binding transcription factor activity"/>
    <property type="evidence" value="ECO:0007669"/>
    <property type="project" value="InterPro"/>
</dbReference>
<keyword evidence="2" id="KW-0805">Transcription regulation</keyword>
<dbReference type="RefSeq" id="WP_063389239.1">
    <property type="nucleotide sequence ID" value="NZ_CP017703.1"/>
</dbReference>
<dbReference type="Gene3D" id="1.10.10.10">
    <property type="entry name" value="Winged helix-like DNA-binding domain superfamily/Winged helix DNA-binding domain"/>
    <property type="match status" value="1"/>
</dbReference>
<dbReference type="SUPFAM" id="SSF53850">
    <property type="entry name" value="Periplasmic binding protein-like II"/>
    <property type="match status" value="1"/>
</dbReference>
<dbReference type="GeneID" id="301124941"/>
<dbReference type="Gene3D" id="3.40.190.290">
    <property type="match status" value="1"/>
</dbReference>
<evidence type="ECO:0000256" key="3">
    <source>
        <dbReference type="ARBA" id="ARBA00023125"/>
    </source>
</evidence>
<evidence type="ECO:0000256" key="1">
    <source>
        <dbReference type="ARBA" id="ARBA00009437"/>
    </source>
</evidence>
<dbReference type="InterPro" id="IPR036388">
    <property type="entry name" value="WH-like_DNA-bd_sf"/>
</dbReference>
<evidence type="ECO:0000313" key="9">
    <source>
        <dbReference type="Proteomes" id="UP000214606"/>
    </source>
</evidence>
<proteinExistence type="inferred from homology"/>
<organism evidence="7 8">
    <name type="scientific">Aeribacillus pallidus</name>
    <dbReference type="NCBI Taxonomy" id="33936"/>
    <lineage>
        <taxon>Bacteria</taxon>
        <taxon>Bacillati</taxon>
        <taxon>Bacillota</taxon>
        <taxon>Bacilli</taxon>
        <taxon>Bacillales</taxon>
        <taxon>Bacillaceae</taxon>
        <taxon>Aeribacillus</taxon>
    </lineage>
</organism>
<sequence length="293" mass="33640">MEFRDIQSFIDVANHNSFTKAAEYSYLSQPSLSKAVKKLEAELHVELIERSTRHLRLTDAGQIVYQQGKKLIETLEEMKMLLDELSNLATGEIKMGVPPLIGTLFFPSIARMFHQNYPNVKLELIELGAKVIEQLVEEGEIDIGIVVLPVDESVFHIHPFITEEFVLFIHRDHPIAQKQTVSVHELKDEPFILFSKNFKLHDYIINTCKNAGFTPIVSYESSQWDLILELVSSKLGITLMPKMIFHKQNSPNITIVPLKDPPLLWRLGIITRKGRYHSFALKKLLEMLKENPL</sequence>
<dbReference type="GO" id="GO:0003677">
    <property type="term" value="F:DNA binding"/>
    <property type="evidence" value="ECO:0007669"/>
    <property type="project" value="UniProtKB-KW"/>
</dbReference>
<evidence type="ECO:0000313" key="7">
    <source>
        <dbReference type="EMBL" id="KZN95110.1"/>
    </source>
</evidence>
<dbReference type="OrthoDB" id="9803735at2"/>
<comment type="similarity">
    <text evidence="1">Belongs to the LysR transcriptional regulatory family.</text>
</comment>
<dbReference type="AlphaFoldDB" id="A0A165WME6"/>
<dbReference type="InterPro" id="IPR050950">
    <property type="entry name" value="HTH-type_LysR_regulators"/>
</dbReference>
<accession>A0A165WME6</accession>
<dbReference type="CDD" id="cd08438">
    <property type="entry name" value="PBP2_CidR"/>
    <property type="match status" value="1"/>
</dbReference>
<dbReference type="SUPFAM" id="SSF46785">
    <property type="entry name" value="Winged helix' DNA-binding domain"/>
    <property type="match status" value="1"/>
</dbReference>
<dbReference type="STRING" id="33936.AZI98_15910"/>
<reference evidence="7 8" key="1">
    <citation type="submission" date="2016-04" db="EMBL/GenBank/DDBJ databases">
        <title>Draft genome sequence of Aeribacillus pallidus 8m3 from petroleum reservoir.</title>
        <authorList>
            <person name="Poltaraus A.B."/>
            <person name="Nazina T.N."/>
            <person name="Tourova T.P."/>
            <person name="Malakho S.M."/>
            <person name="Korshunova A.V."/>
            <person name="Sokolova D.S."/>
        </authorList>
    </citation>
    <scope>NUCLEOTIDE SEQUENCE [LARGE SCALE GENOMIC DNA]</scope>
    <source>
        <strain evidence="7 8">8m3</strain>
    </source>
</reference>
<evidence type="ECO:0000256" key="4">
    <source>
        <dbReference type="ARBA" id="ARBA00023163"/>
    </source>
</evidence>
<protein>
    <submittedName>
        <fullName evidence="7">LysR family transcriptional regulator</fullName>
    </submittedName>
</protein>
<feature type="domain" description="HTH lysR-type" evidence="5">
    <location>
        <begin position="1"/>
        <end position="58"/>
    </location>
</feature>
<dbReference type="FunFam" id="1.10.10.10:FF:000001">
    <property type="entry name" value="LysR family transcriptional regulator"/>
    <property type="match status" value="1"/>
</dbReference>
<dbReference type="Proteomes" id="UP000076476">
    <property type="component" value="Unassembled WGS sequence"/>
</dbReference>
<dbReference type="InterPro" id="IPR036390">
    <property type="entry name" value="WH_DNA-bd_sf"/>
</dbReference>
<dbReference type="KEGG" id="apak:AP3564_08140"/>
<dbReference type="Pfam" id="PF00126">
    <property type="entry name" value="HTH_1"/>
    <property type="match status" value="1"/>
</dbReference>
<keyword evidence="4" id="KW-0804">Transcription</keyword>
<dbReference type="InterPro" id="IPR000847">
    <property type="entry name" value="LysR_HTH_N"/>
</dbReference>
<dbReference type="EMBL" id="CP017703">
    <property type="protein sequence ID" value="ASS90197.1"/>
    <property type="molecule type" value="Genomic_DNA"/>
</dbReference>
<dbReference type="EMBL" id="LWBR01000065">
    <property type="protein sequence ID" value="KZN95110.1"/>
    <property type="molecule type" value="Genomic_DNA"/>
</dbReference>
<evidence type="ECO:0000313" key="6">
    <source>
        <dbReference type="EMBL" id="ASS90197.1"/>
    </source>
</evidence>
<evidence type="ECO:0000256" key="2">
    <source>
        <dbReference type="ARBA" id="ARBA00023015"/>
    </source>
</evidence>
<keyword evidence="3" id="KW-0238">DNA-binding</keyword>
<dbReference type="GO" id="GO:0005829">
    <property type="term" value="C:cytosol"/>
    <property type="evidence" value="ECO:0007669"/>
    <property type="project" value="TreeGrafter"/>
</dbReference>